<dbReference type="EMBL" id="CM020618">
    <property type="protein sequence ID" value="KAK1861000.1"/>
    <property type="molecule type" value="Genomic_DNA"/>
</dbReference>
<gene>
    <name evidence="1" type="ORF">I4F81_003586</name>
</gene>
<evidence type="ECO:0000313" key="2">
    <source>
        <dbReference type="Proteomes" id="UP000798662"/>
    </source>
</evidence>
<accession>A0ACC3BSP6</accession>
<comment type="caution">
    <text evidence="1">The sequence shown here is derived from an EMBL/GenBank/DDBJ whole genome shotgun (WGS) entry which is preliminary data.</text>
</comment>
<organism evidence="1 2">
    <name type="scientific">Pyropia yezoensis</name>
    <name type="common">Susabi-nori</name>
    <name type="synonym">Porphyra yezoensis</name>
    <dbReference type="NCBI Taxonomy" id="2788"/>
    <lineage>
        <taxon>Eukaryota</taxon>
        <taxon>Rhodophyta</taxon>
        <taxon>Bangiophyceae</taxon>
        <taxon>Bangiales</taxon>
        <taxon>Bangiaceae</taxon>
        <taxon>Pyropia</taxon>
    </lineage>
</organism>
<name>A0ACC3BSP6_PYRYE</name>
<keyword evidence="2" id="KW-1185">Reference proteome</keyword>
<dbReference type="Proteomes" id="UP000798662">
    <property type="component" value="Chromosome 1"/>
</dbReference>
<protein>
    <submittedName>
        <fullName evidence="1">Uncharacterized protein</fullName>
    </submittedName>
</protein>
<evidence type="ECO:0000313" key="1">
    <source>
        <dbReference type="EMBL" id="KAK1861000.1"/>
    </source>
</evidence>
<reference evidence="1" key="1">
    <citation type="submission" date="2019-11" db="EMBL/GenBank/DDBJ databases">
        <title>Nori genome reveals adaptations in red seaweeds to the harsh intertidal environment.</title>
        <authorList>
            <person name="Wang D."/>
            <person name="Mao Y."/>
        </authorList>
    </citation>
    <scope>NUCLEOTIDE SEQUENCE</scope>
    <source>
        <tissue evidence="1">Gametophyte</tissue>
    </source>
</reference>
<proteinExistence type="predicted"/>
<sequence length="333" mass="35084">MAGERAPAGELVLITAAIVASLALTVVVGCSRGRQRLPPLAEVAATTTLVGACVAIAAVALAAAYAGAASLDALSTALIGLLPAVQAWLEMRPGLLAARRRMKKRPSLVFPRGGLCYLRLAWAPATQPPGGGVMDLPVVVAHCADEWHRTEAARWFFLIHCAAHLVAKPELVHLTSADEVITGLVLAAEVVMMGDLVIHTCLKPLAGALADLHVGRTMVGDQGRVVNTILQEVGLAADWGHVAEGVARYGEYAPNEDTSRGLRYGPLFFLLSVSSNMFTSHDVKAPTGADLMKRLQDLGSEVVDHESARNLARAWLTGWGMDLGPDEASGDEV</sequence>